<proteinExistence type="predicted"/>
<keyword evidence="2" id="KW-1185">Reference proteome</keyword>
<organism evidence="1 2">
    <name type="scientific">Gossypium arboreum</name>
    <name type="common">Tree cotton</name>
    <name type="synonym">Gossypium nanking</name>
    <dbReference type="NCBI Taxonomy" id="29729"/>
    <lineage>
        <taxon>Eukaryota</taxon>
        <taxon>Viridiplantae</taxon>
        <taxon>Streptophyta</taxon>
        <taxon>Embryophyta</taxon>
        <taxon>Tracheophyta</taxon>
        <taxon>Spermatophyta</taxon>
        <taxon>Magnoliopsida</taxon>
        <taxon>eudicotyledons</taxon>
        <taxon>Gunneridae</taxon>
        <taxon>Pentapetalae</taxon>
        <taxon>rosids</taxon>
        <taxon>malvids</taxon>
        <taxon>Malvales</taxon>
        <taxon>Malvaceae</taxon>
        <taxon>Malvoideae</taxon>
        <taxon>Gossypium</taxon>
    </lineage>
</organism>
<dbReference type="Proteomes" id="UP000032142">
    <property type="component" value="Unassembled WGS sequence"/>
</dbReference>
<evidence type="ECO:0000313" key="1">
    <source>
        <dbReference type="EMBL" id="KHG13909.1"/>
    </source>
</evidence>
<name>A0A0B0NQ40_GOSAR</name>
<sequence length="14" mass="1525">MPLPILLCQSPQAN</sequence>
<evidence type="ECO:0000313" key="2">
    <source>
        <dbReference type="Proteomes" id="UP000032142"/>
    </source>
</evidence>
<gene>
    <name evidence="1" type="ORF">F383_17063</name>
</gene>
<reference evidence="2" key="1">
    <citation type="submission" date="2014-09" db="EMBL/GenBank/DDBJ databases">
        <authorList>
            <person name="Mudge J."/>
            <person name="Ramaraj T."/>
            <person name="Lindquist I.E."/>
            <person name="Bharti A.K."/>
            <person name="Sundararajan A."/>
            <person name="Cameron C.T."/>
            <person name="Woodward J.E."/>
            <person name="May G.D."/>
            <person name="Brubaker C."/>
            <person name="Broadhvest J."/>
            <person name="Wilkins T.A."/>
        </authorList>
    </citation>
    <scope>NUCLEOTIDE SEQUENCE</scope>
    <source>
        <strain evidence="2">cv. AKA8401</strain>
    </source>
</reference>
<dbReference type="EMBL" id="KN400478">
    <property type="protein sequence ID" value="KHG13909.1"/>
    <property type="molecule type" value="Genomic_DNA"/>
</dbReference>
<protein>
    <submittedName>
        <fullName evidence="1">Uncharacterized protein</fullName>
    </submittedName>
</protein>
<accession>A0A0B0NQ40</accession>